<feature type="repeat" description="ANK" evidence="3">
    <location>
        <begin position="192"/>
        <end position="224"/>
    </location>
</feature>
<dbReference type="PROSITE" id="PS50088">
    <property type="entry name" value="ANK_REPEAT"/>
    <property type="match status" value="2"/>
</dbReference>
<name>A0AAV9GF73_9PEZI</name>
<dbReference type="AlphaFoldDB" id="A0AAV9GF73"/>
<evidence type="ECO:0000256" key="1">
    <source>
        <dbReference type="ARBA" id="ARBA00022737"/>
    </source>
</evidence>
<evidence type="ECO:0000313" key="4">
    <source>
        <dbReference type="EMBL" id="KAK4447116.1"/>
    </source>
</evidence>
<dbReference type="Gene3D" id="1.25.40.20">
    <property type="entry name" value="Ankyrin repeat-containing domain"/>
    <property type="match status" value="2"/>
</dbReference>
<dbReference type="PANTHER" id="PTHR24126">
    <property type="entry name" value="ANKYRIN REPEAT, PH AND SEC7 DOMAIN CONTAINING PROTEIN SECG-RELATED"/>
    <property type="match status" value="1"/>
</dbReference>
<dbReference type="SUPFAM" id="SSF48403">
    <property type="entry name" value="Ankyrin repeat"/>
    <property type="match status" value="1"/>
</dbReference>
<reference evidence="4" key="1">
    <citation type="journal article" date="2023" name="Mol. Phylogenet. Evol.">
        <title>Genome-scale phylogeny and comparative genomics of the fungal order Sordariales.</title>
        <authorList>
            <person name="Hensen N."/>
            <person name="Bonometti L."/>
            <person name="Westerberg I."/>
            <person name="Brannstrom I.O."/>
            <person name="Guillou S."/>
            <person name="Cros-Aarteil S."/>
            <person name="Calhoun S."/>
            <person name="Haridas S."/>
            <person name="Kuo A."/>
            <person name="Mondo S."/>
            <person name="Pangilinan J."/>
            <person name="Riley R."/>
            <person name="LaButti K."/>
            <person name="Andreopoulos B."/>
            <person name="Lipzen A."/>
            <person name="Chen C."/>
            <person name="Yan M."/>
            <person name="Daum C."/>
            <person name="Ng V."/>
            <person name="Clum A."/>
            <person name="Steindorff A."/>
            <person name="Ohm R.A."/>
            <person name="Martin F."/>
            <person name="Silar P."/>
            <person name="Natvig D.O."/>
            <person name="Lalanne C."/>
            <person name="Gautier V."/>
            <person name="Ament-Velasquez S.L."/>
            <person name="Kruys A."/>
            <person name="Hutchinson M.I."/>
            <person name="Powell A.J."/>
            <person name="Barry K."/>
            <person name="Miller A.N."/>
            <person name="Grigoriev I.V."/>
            <person name="Debuchy R."/>
            <person name="Gladieux P."/>
            <person name="Hiltunen Thoren M."/>
            <person name="Johannesson H."/>
        </authorList>
    </citation>
    <scope>NUCLEOTIDE SEQUENCE</scope>
    <source>
        <strain evidence="4">PSN243</strain>
    </source>
</reference>
<keyword evidence="1" id="KW-0677">Repeat</keyword>
<keyword evidence="5" id="KW-1185">Reference proteome</keyword>
<accession>A0AAV9GF73</accession>
<evidence type="ECO:0000256" key="3">
    <source>
        <dbReference type="PROSITE-ProRule" id="PRU00023"/>
    </source>
</evidence>
<gene>
    <name evidence="4" type="ORF">QBC34DRAFT_303942</name>
</gene>
<reference evidence="4" key="2">
    <citation type="submission" date="2023-05" db="EMBL/GenBank/DDBJ databases">
        <authorList>
            <consortium name="Lawrence Berkeley National Laboratory"/>
            <person name="Steindorff A."/>
            <person name="Hensen N."/>
            <person name="Bonometti L."/>
            <person name="Westerberg I."/>
            <person name="Brannstrom I.O."/>
            <person name="Guillou S."/>
            <person name="Cros-Aarteil S."/>
            <person name="Calhoun S."/>
            <person name="Haridas S."/>
            <person name="Kuo A."/>
            <person name="Mondo S."/>
            <person name="Pangilinan J."/>
            <person name="Riley R."/>
            <person name="Labutti K."/>
            <person name="Andreopoulos B."/>
            <person name="Lipzen A."/>
            <person name="Chen C."/>
            <person name="Yanf M."/>
            <person name="Daum C."/>
            <person name="Ng V."/>
            <person name="Clum A."/>
            <person name="Ohm R."/>
            <person name="Martin F."/>
            <person name="Silar P."/>
            <person name="Natvig D."/>
            <person name="Lalanne C."/>
            <person name="Gautier V."/>
            <person name="Ament-Velasquez S.L."/>
            <person name="Kruys A."/>
            <person name="Hutchinson M.I."/>
            <person name="Powell A.J."/>
            <person name="Barry K."/>
            <person name="Miller A.N."/>
            <person name="Grigoriev I.V."/>
            <person name="Debuchy R."/>
            <person name="Gladieux P."/>
            <person name="Thoren M.H."/>
            <person name="Johannesson H."/>
        </authorList>
    </citation>
    <scope>NUCLEOTIDE SEQUENCE</scope>
    <source>
        <strain evidence="4">PSN243</strain>
    </source>
</reference>
<keyword evidence="2 3" id="KW-0040">ANK repeat</keyword>
<feature type="repeat" description="ANK" evidence="3">
    <location>
        <begin position="226"/>
        <end position="258"/>
    </location>
</feature>
<sequence length="282" mass="31367">HGRNSFSWAAGGGWEDFCRLLMRWPEVNPSARDRCGRTAFSWAAANGFYETCQLLIQSYPNILSEDCDDRKRTPLWWAAKNGHTEVVRILLGAQKGLPADQLGLDLDSKDNDGETAFTSAARDNHGDVMRFLIQTRRKDSDVPSSLREWASRYLHQAARMDWAGLAKILIEEISNIVETEDVSCRTQDLIGDTLTPLCVAAEMGSIRVMRVLLKAGAAVNFTTSKAKDTPLLLALRNREEEVAAALIESGADTQHKNTLREDTRALATRGKLDLDPYSFGPE</sequence>
<dbReference type="PROSITE" id="PS50297">
    <property type="entry name" value="ANK_REP_REGION"/>
    <property type="match status" value="1"/>
</dbReference>
<dbReference type="SMART" id="SM00248">
    <property type="entry name" value="ANK"/>
    <property type="match status" value="5"/>
</dbReference>
<protein>
    <submittedName>
        <fullName evidence="4">Ankyrin repeat-containing domain protein</fullName>
    </submittedName>
</protein>
<organism evidence="4 5">
    <name type="scientific">Podospora aff. communis PSN243</name>
    <dbReference type="NCBI Taxonomy" id="3040156"/>
    <lineage>
        <taxon>Eukaryota</taxon>
        <taxon>Fungi</taxon>
        <taxon>Dikarya</taxon>
        <taxon>Ascomycota</taxon>
        <taxon>Pezizomycotina</taxon>
        <taxon>Sordariomycetes</taxon>
        <taxon>Sordariomycetidae</taxon>
        <taxon>Sordariales</taxon>
        <taxon>Podosporaceae</taxon>
        <taxon>Podospora</taxon>
    </lineage>
</organism>
<evidence type="ECO:0000313" key="5">
    <source>
        <dbReference type="Proteomes" id="UP001321760"/>
    </source>
</evidence>
<dbReference type="Pfam" id="PF12796">
    <property type="entry name" value="Ank_2"/>
    <property type="match status" value="2"/>
</dbReference>
<evidence type="ECO:0000256" key="2">
    <source>
        <dbReference type="ARBA" id="ARBA00023043"/>
    </source>
</evidence>
<comment type="caution">
    <text evidence="4">The sequence shown here is derived from an EMBL/GenBank/DDBJ whole genome shotgun (WGS) entry which is preliminary data.</text>
</comment>
<dbReference type="InterPro" id="IPR002110">
    <property type="entry name" value="Ankyrin_rpt"/>
</dbReference>
<proteinExistence type="predicted"/>
<dbReference type="Proteomes" id="UP001321760">
    <property type="component" value="Unassembled WGS sequence"/>
</dbReference>
<dbReference type="PANTHER" id="PTHR24126:SF14">
    <property type="entry name" value="ANK_REP_REGION DOMAIN-CONTAINING PROTEIN"/>
    <property type="match status" value="1"/>
</dbReference>
<feature type="non-terminal residue" evidence="4">
    <location>
        <position position="1"/>
    </location>
</feature>
<dbReference type="EMBL" id="MU865952">
    <property type="protein sequence ID" value="KAK4447116.1"/>
    <property type="molecule type" value="Genomic_DNA"/>
</dbReference>
<dbReference type="InterPro" id="IPR036770">
    <property type="entry name" value="Ankyrin_rpt-contain_sf"/>
</dbReference>